<dbReference type="EMBL" id="CP123533">
    <property type="protein sequence ID" value="WGM08914.1"/>
    <property type="molecule type" value="Genomic_DNA"/>
</dbReference>
<name>D2U1E1_9GAMM</name>
<evidence type="ECO:0000259" key="1">
    <source>
        <dbReference type="Pfam" id="PF05732"/>
    </source>
</evidence>
<protein>
    <submittedName>
        <fullName evidence="2">Replication protein</fullName>
    </submittedName>
    <submittedName>
        <fullName evidence="3">Replication/maintenance protein RepL</fullName>
    </submittedName>
</protein>
<dbReference type="GO" id="GO:0006260">
    <property type="term" value="P:DNA replication"/>
    <property type="evidence" value="ECO:0007669"/>
    <property type="project" value="InterPro"/>
</dbReference>
<sequence length="141" mass="16156">MKADNYNFVQLSKGYMNHFRGLISKHPLAAEILIFFMEKMGRTTNAVVCSYQLLQEVTGYSRPSVARAVRILKKDNWIDTVKVGNATAYCVNEKVAWQAGRDERQYAIFSATVVATSTEQESNFREKSKEKLTYIPFVEKE</sequence>
<evidence type="ECO:0000313" key="4">
    <source>
        <dbReference type="Proteomes" id="UP001177592"/>
    </source>
</evidence>
<dbReference type="RefSeq" id="WP_155847031.1">
    <property type="nucleotide sequence ID" value="NZ_CP123533.1"/>
</dbReference>
<reference evidence="2" key="1">
    <citation type="journal article" date="2010" name="Insect Mol. Biol.">
        <title>The draft genome sequence of Arsenophonus nasoniae, son-killer bacterium of Nasonia vitripennis, reveals genes associated with virulence and symbiosis.</title>
        <authorList>
            <person name="Wilkes T."/>
            <person name="Darby A.C."/>
            <person name="Choi J."/>
            <person name="Colborne J.K."/>
            <person name="Werren J.H."/>
            <person name="Hurst G.D.D."/>
        </authorList>
    </citation>
    <scope>NUCLEOTIDE SEQUENCE</scope>
</reference>
<accession>D2U1E1</accession>
<organism evidence="2">
    <name type="scientific">Arsenophonus nasoniae</name>
    <name type="common">son-killer infecting Nasonia vitripennis</name>
    <dbReference type="NCBI Taxonomy" id="638"/>
    <lineage>
        <taxon>Bacteria</taxon>
        <taxon>Pseudomonadati</taxon>
        <taxon>Pseudomonadota</taxon>
        <taxon>Gammaproteobacteria</taxon>
        <taxon>Enterobacterales</taxon>
        <taxon>Morganellaceae</taxon>
        <taxon>Arsenophonus</taxon>
    </lineage>
</organism>
<evidence type="ECO:0000313" key="3">
    <source>
        <dbReference type="EMBL" id="WGM08914.1"/>
    </source>
</evidence>
<dbReference type="GO" id="GO:0006276">
    <property type="term" value="P:plasmid maintenance"/>
    <property type="evidence" value="ECO:0007669"/>
    <property type="project" value="InterPro"/>
</dbReference>
<dbReference type="Proteomes" id="UP001177592">
    <property type="component" value="Plasmid paNv_CAN10"/>
</dbReference>
<dbReference type="Pfam" id="PF05732">
    <property type="entry name" value="RepL"/>
    <property type="match status" value="1"/>
</dbReference>
<keyword evidence="4" id="KW-1185">Reference proteome</keyword>
<feature type="domain" description="Plasmid replication protein RepL" evidence="1">
    <location>
        <begin position="32"/>
        <end position="122"/>
    </location>
</feature>
<dbReference type="EMBL" id="FN545238">
    <property type="protein sequence ID" value="CBA74544.1"/>
    <property type="molecule type" value="Genomic_DNA"/>
</dbReference>
<dbReference type="AlphaFoldDB" id="D2U1E1"/>
<reference evidence="3" key="2">
    <citation type="submission" date="2023-04" db="EMBL/GenBank/DDBJ databases">
        <title>Genome dynamics across the evolutionary transition to endosymbiosis.</title>
        <authorList>
            <person name="Siozios S."/>
            <person name="Nadal-Jimenez P."/>
            <person name="Azagi T."/>
            <person name="Sprong H."/>
            <person name="Frost C.L."/>
            <person name="Parratt S.R."/>
            <person name="Taylor G."/>
            <person name="Brettell L."/>
            <person name="Lew K.C."/>
            <person name="Croft L."/>
            <person name="King K.C."/>
            <person name="Brockhurst M.A."/>
            <person name="Hypsa V."/>
            <person name="Novakova E."/>
            <person name="Darby A.C."/>
            <person name="Hurst G.D.D."/>
        </authorList>
    </citation>
    <scope>NUCLEOTIDE SEQUENCE</scope>
    <source>
        <strain evidence="3">ANv_CAN</strain>
        <plasmid evidence="3">paNv_CAN10</plasmid>
    </source>
</reference>
<dbReference type="InterPro" id="IPR008813">
    <property type="entry name" value="Plasmid_replication_RepL"/>
</dbReference>
<evidence type="ECO:0000313" key="2">
    <source>
        <dbReference type="EMBL" id="CBA74544.1"/>
    </source>
</evidence>
<proteinExistence type="predicted"/>
<keyword evidence="3" id="KW-0614">Plasmid</keyword>
<gene>
    <name evidence="2" type="ORF">ARN_23600</name>
    <name evidence="3" type="ORF">QE258_26500</name>
</gene>
<dbReference type="InterPro" id="IPR036390">
    <property type="entry name" value="WH_DNA-bd_sf"/>
</dbReference>
<geneLocation type="plasmid" evidence="3 4">
    <name>paNv_CAN10</name>
</geneLocation>
<dbReference type="SUPFAM" id="SSF46785">
    <property type="entry name" value="Winged helix' DNA-binding domain"/>
    <property type="match status" value="1"/>
</dbReference>